<comment type="caution">
    <text evidence="16">The sequence shown here is derived from an EMBL/GenBank/DDBJ whole genome shotgun (WGS) entry which is preliminary data.</text>
</comment>
<feature type="transmembrane region" description="Helical" evidence="13">
    <location>
        <begin position="127"/>
        <end position="148"/>
    </location>
</feature>
<dbReference type="Pfam" id="PF18092">
    <property type="entry name" value="DraK_HK_N"/>
    <property type="match status" value="1"/>
</dbReference>
<dbReference type="InterPro" id="IPR003594">
    <property type="entry name" value="HATPase_dom"/>
</dbReference>
<evidence type="ECO:0000256" key="8">
    <source>
        <dbReference type="ARBA" id="ARBA00022741"/>
    </source>
</evidence>
<evidence type="ECO:0000256" key="1">
    <source>
        <dbReference type="ARBA" id="ARBA00000085"/>
    </source>
</evidence>
<evidence type="ECO:0000256" key="7">
    <source>
        <dbReference type="ARBA" id="ARBA00022692"/>
    </source>
</evidence>
<dbReference type="InterPro" id="IPR036890">
    <property type="entry name" value="HATPase_C_sf"/>
</dbReference>
<evidence type="ECO:0000259" key="14">
    <source>
        <dbReference type="PROSITE" id="PS50109"/>
    </source>
</evidence>
<dbReference type="InterPro" id="IPR005467">
    <property type="entry name" value="His_kinase_dom"/>
</dbReference>
<dbReference type="PROSITE" id="PS50109">
    <property type="entry name" value="HIS_KIN"/>
    <property type="match status" value="1"/>
</dbReference>
<dbReference type="SMART" id="SM00387">
    <property type="entry name" value="HATPase_c"/>
    <property type="match status" value="1"/>
</dbReference>
<feature type="domain" description="Histidine kinase" evidence="14">
    <location>
        <begin position="213"/>
        <end position="414"/>
    </location>
</feature>
<dbReference type="Proteomes" id="UP001500957">
    <property type="component" value="Unassembled WGS sequence"/>
</dbReference>
<dbReference type="SUPFAM" id="SSF55874">
    <property type="entry name" value="ATPase domain of HSP90 chaperone/DNA topoisomerase II/histidine kinase"/>
    <property type="match status" value="1"/>
</dbReference>
<name>A0ABN1G902_9ACTN</name>
<evidence type="ECO:0000256" key="12">
    <source>
        <dbReference type="ARBA" id="ARBA00023012"/>
    </source>
</evidence>
<feature type="transmembrane region" description="Helical" evidence="13">
    <location>
        <begin position="6"/>
        <end position="27"/>
    </location>
</feature>
<comment type="subcellular location">
    <subcellularLocation>
        <location evidence="2">Cell membrane</location>
        <topology evidence="2">Multi-pass membrane protein</topology>
    </subcellularLocation>
</comment>
<dbReference type="RefSeq" id="WP_344601367.1">
    <property type="nucleotide sequence ID" value="NZ_BAAAHE010000006.1"/>
</dbReference>
<keyword evidence="17" id="KW-1185">Reference proteome</keyword>
<evidence type="ECO:0000256" key="6">
    <source>
        <dbReference type="ARBA" id="ARBA00022679"/>
    </source>
</evidence>
<evidence type="ECO:0000256" key="5">
    <source>
        <dbReference type="ARBA" id="ARBA00022553"/>
    </source>
</evidence>
<dbReference type="InterPro" id="IPR003661">
    <property type="entry name" value="HisK_dim/P_dom"/>
</dbReference>
<protein>
    <recommendedName>
        <fullName evidence="3">histidine kinase</fullName>
        <ecNumber evidence="3">2.7.13.3</ecNumber>
    </recommendedName>
</protein>
<keyword evidence="6" id="KW-0808">Transferase</keyword>
<evidence type="ECO:0000256" key="10">
    <source>
        <dbReference type="ARBA" id="ARBA00022840"/>
    </source>
</evidence>
<dbReference type="Gene3D" id="3.30.565.10">
    <property type="entry name" value="Histidine kinase-like ATPase, C-terminal domain"/>
    <property type="match status" value="1"/>
</dbReference>
<reference evidence="16 17" key="1">
    <citation type="journal article" date="2019" name="Int. J. Syst. Evol. Microbiol.">
        <title>The Global Catalogue of Microorganisms (GCM) 10K type strain sequencing project: providing services to taxonomists for standard genome sequencing and annotation.</title>
        <authorList>
            <consortium name="The Broad Institute Genomics Platform"/>
            <consortium name="The Broad Institute Genome Sequencing Center for Infectious Disease"/>
            <person name="Wu L."/>
            <person name="Ma J."/>
        </authorList>
    </citation>
    <scope>NUCLEOTIDE SEQUENCE [LARGE SCALE GENOMIC DNA]</scope>
    <source>
        <strain evidence="16 17">JCM 10671</strain>
    </source>
</reference>
<dbReference type="InterPro" id="IPR050980">
    <property type="entry name" value="2C_sensor_his_kinase"/>
</dbReference>
<evidence type="ECO:0000259" key="15">
    <source>
        <dbReference type="PROSITE" id="PS50885"/>
    </source>
</evidence>
<accession>A0ABN1G902</accession>
<dbReference type="EMBL" id="BAAAHE010000006">
    <property type="protein sequence ID" value="GAA0606542.1"/>
    <property type="molecule type" value="Genomic_DNA"/>
</dbReference>
<organism evidence="16 17">
    <name type="scientific">Sporichthya brevicatena</name>
    <dbReference type="NCBI Taxonomy" id="171442"/>
    <lineage>
        <taxon>Bacteria</taxon>
        <taxon>Bacillati</taxon>
        <taxon>Actinomycetota</taxon>
        <taxon>Actinomycetes</taxon>
        <taxon>Sporichthyales</taxon>
        <taxon>Sporichthyaceae</taxon>
        <taxon>Sporichthya</taxon>
    </lineage>
</organism>
<evidence type="ECO:0000256" key="2">
    <source>
        <dbReference type="ARBA" id="ARBA00004651"/>
    </source>
</evidence>
<dbReference type="SMART" id="SM00388">
    <property type="entry name" value="HisKA"/>
    <property type="match status" value="1"/>
</dbReference>
<evidence type="ECO:0000256" key="3">
    <source>
        <dbReference type="ARBA" id="ARBA00012438"/>
    </source>
</evidence>
<keyword evidence="4" id="KW-1003">Cell membrane</keyword>
<dbReference type="EC" id="2.7.13.3" evidence="3"/>
<evidence type="ECO:0000313" key="17">
    <source>
        <dbReference type="Proteomes" id="UP001500957"/>
    </source>
</evidence>
<keyword evidence="7 13" id="KW-0812">Transmembrane</keyword>
<dbReference type="PROSITE" id="PS50885">
    <property type="entry name" value="HAMP"/>
    <property type="match status" value="1"/>
</dbReference>
<dbReference type="GO" id="GO:0016301">
    <property type="term" value="F:kinase activity"/>
    <property type="evidence" value="ECO:0007669"/>
    <property type="project" value="UniProtKB-KW"/>
</dbReference>
<dbReference type="Gene3D" id="6.10.340.10">
    <property type="match status" value="1"/>
</dbReference>
<evidence type="ECO:0000313" key="16">
    <source>
        <dbReference type="EMBL" id="GAA0606542.1"/>
    </source>
</evidence>
<dbReference type="PANTHER" id="PTHR44936">
    <property type="entry name" value="SENSOR PROTEIN CREC"/>
    <property type="match status" value="1"/>
</dbReference>
<keyword evidence="8" id="KW-0547">Nucleotide-binding</keyword>
<dbReference type="InterPro" id="IPR036097">
    <property type="entry name" value="HisK_dim/P_sf"/>
</dbReference>
<keyword evidence="10" id="KW-0067">ATP-binding</keyword>
<dbReference type="Pfam" id="PF00512">
    <property type="entry name" value="HisKA"/>
    <property type="match status" value="1"/>
</dbReference>
<dbReference type="Pfam" id="PF02518">
    <property type="entry name" value="HATPase_c"/>
    <property type="match status" value="1"/>
</dbReference>
<proteinExistence type="predicted"/>
<dbReference type="Gene3D" id="3.30.450.250">
    <property type="match status" value="1"/>
</dbReference>
<dbReference type="SUPFAM" id="SSF47384">
    <property type="entry name" value="Homodimeric domain of signal transducing histidine kinase"/>
    <property type="match status" value="1"/>
</dbReference>
<dbReference type="CDD" id="cd00082">
    <property type="entry name" value="HisKA"/>
    <property type="match status" value="1"/>
</dbReference>
<dbReference type="PANTHER" id="PTHR44936:SF9">
    <property type="entry name" value="SENSOR PROTEIN CREC"/>
    <property type="match status" value="1"/>
</dbReference>
<keyword evidence="9 16" id="KW-0418">Kinase</keyword>
<comment type="catalytic activity">
    <reaction evidence="1">
        <text>ATP + protein L-histidine = ADP + protein N-phospho-L-histidine.</text>
        <dbReference type="EC" id="2.7.13.3"/>
    </reaction>
</comment>
<dbReference type="InterPro" id="IPR040868">
    <property type="entry name" value="DraK_HK_N"/>
</dbReference>
<gene>
    <name evidence="16" type="primary">draK</name>
    <name evidence="16" type="ORF">GCM10009547_05630</name>
</gene>
<dbReference type="Gene3D" id="1.10.287.130">
    <property type="match status" value="1"/>
</dbReference>
<evidence type="ECO:0000256" key="11">
    <source>
        <dbReference type="ARBA" id="ARBA00022989"/>
    </source>
</evidence>
<feature type="domain" description="HAMP" evidence="15">
    <location>
        <begin position="151"/>
        <end position="205"/>
    </location>
</feature>
<keyword evidence="11 13" id="KW-1133">Transmembrane helix</keyword>
<evidence type="ECO:0000256" key="4">
    <source>
        <dbReference type="ARBA" id="ARBA00022475"/>
    </source>
</evidence>
<evidence type="ECO:0000256" key="13">
    <source>
        <dbReference type="SAM" id="Phobius"/>
    </source>
</evidence>
<dbReference type="InterPro" id="IPR003660">
    <property type="entry name" value="HAMP_dom"/>
</dbReference>
<keyword evidence="5" id="KW-0597">Phosphoprotein</keyword>
<keyword evidence="13" id="KW-0472">Membrane</keyword>
<sequence length="420" mass="44934">MGRRLVLSTLSVVIVVVFLLGVPLGVAMRNGIESSANDSLRAEAQRLLNTVEVRIELGEKVDASALARLVSRDRSATVKLPGGENFPLGGPAPDEGNPLRVDMTGQHGEQVTVVESRGRVTRQIRKAWLLILVEAFFAVATAGALAALQARSLARPLVDLAEAAERFGSGDPRRRRHRRSYGLPEVDRVADVLERRAERISRILAAERQFAANASHQLRTPLTALSMRLEEITMSDDMDAMRDEATVALSQVERLTEVVEQLLAQNRTPTAVAADVIDIDKIVSQQLDEWSVAFSKAGRGLQLVGVPNLTARATAANVSQILATLVENALHHGGGTVTIRTRTVGGSVVIEVTDEGGGVSDALGHRIFEAGVSGGESTGRGLALARDLARADGARLELVQQRPAVFALFLAAPDYPDVIG</sequence>
<keyword evidence="12" id="KW-0902">Two-component regulatory system</keyword>
<evidence type="ECO:0000256" key="9">
    <source>
        <dbReference type="ARBA" id="ARBA00022777"/>
    </source>
</evidence>